<dbReference type="AlphaFoldDB" id="A0AAU7DIK0"/>
<dbReference type="RefSeq" id="WP_348262133.1">
    <property type="nucleotide sequence ID" value="NZ_CP121196.1"/>
</dbReference>
<evidence type="ECO:0000313" key="2">
    <source>
        <dbReference type="EMBL" id="XBH16903.1"/>
    </source>
</evidence>
<feature type="transmembrane region" description="Helical" evidence="1">
    <location>
        <begin position="83"/>
        <end position="101"/>
    </location>
</feature>
<evidence type="ECO:0000256" key="1">
    <source>
        <dbReference type="SAM" id="Phobius"/>
    </source>
</evidence>
<proteinExistence type="predicted"/>
<reference evidence="2" key="1">
    <citation type="submission" date="2023-03" db="EMBL/GenBank/DDBJ databases">
        <title>Edaphobacter sp.</title>
        <authorList>
            <person name="Huber K.J."/>
            <person name="Papendorf J."/>
            <person name="Pilke C."/>
            <person name="Bunk B."/>
            <person name="Sproeer C."/>
            <person name="Pester M."/>
        </authorList>
    </citation>
    <scope>NUCLEOTIDE SEQUENCE</scope>
    <source>
        <strain evidence="2">DSM 110680</strain>
    </source>
</reference>
<keyword evidence="1" id="KW-1133">Transmembrane helix</keyword>
<organism evidence="2">
    <name type="scientific">Telmatobacter sp. DSM 110680</name>
    <dbReference type="NCBI Taxonomy" id="3036704"/>
    <lineage>
        <taxon>Bacteria</taxon>
        <taxon>Pseudomonadati</taxon>
        <taxon>Acidobacteriota</taxon>
        <taxon>Terriglobia</taxon>
        <taxon>Terriglobales</taxon>
        <taxon>Acidobacteriaceae</taxon>
        <taxon>Telmatobacter</taxon>
    </lineage>
</organism>
<keyword evidence="1" id="KW-0812">Transmembrane</keyword>
<accession>A0AAU7DIK0</accession>
<keyword evidence="1" id="KW-0472">Membrane</keyword>
<name>A0AAU7DIK0_9BACT</name>
<feature type="transmembrane region" description="Helical" evidence="1">
    <location>
        <begin position="56"/>
        <end position="77"/>
    </location>
</feature>
<protein>
    <recommendedName>
        <fullName evidence="3">Holin of 3TMs, for gene-transfer release</fullName>
    </recommendedName>
</protein>
<dbReference type="EMBL" id="CP121196">
    <property type="protein sequence ID" value="XBH16903.1"/>
    <property type="molecule type" value="Genomic_DNA"/>
</dbReference>
<sequence>MVDPRKEPVSFDEIRADIEAKQRSIIWPDYLAATGRVYGFLWNGDPKAKIIPRAGLVLFGLHFFAGGIAFIAASIGGEPEDRFYPGAVIGSVFVLLALRMFRNALLFAPKPLKSEGEGEFQSDKS</sequence>
<evidence type="ECO:0008006" key="3">
    <source>
        <dbReference type="Google" id="ProtNLM"/>
    </source>
</evidence>
<gene>
    <name evidence="2" type="ORF">P8935_20300</name>
</gene>